<dbReference type="GO" id="GO:0004525">
    <property type="term" value="F:ribonuclease III activity"/>
    <property type="evidence" value="ECO:0007669"/>
    <property type="project" value="InterPro"/>
</dbReference>
<organism evidence="3 4">
    <name type="scientific">Sphagnurus paluster</name>
    <dbReference type="NCBI Taxonomy" id="117069"/>
    <lineage>
        <taxon>Eukaryota</taxon>
        <taxon>Fungi</taxon>
        <taxon>Dikarya</taxon>
        <taxon>Basidiomycota</taxon>
        <taxon>Agaricomycotina</taxon>
        <taxon>Agaricomycetes</taxon>
        <taxon>Agaricomycetidae</taxon>
        <taxon>Agaricales</taxon>
        <taxon>Tricholomatineae</taxon>
        <taxon>Lyophyllaceae</taxon>
        <taxon>Sphagnurus</taxon>
    </lineage>
</organism>
<dbReference type="OrthoDB" id="2392202at2759"/>
<feature type="region of interest" description="Disordered" evidence="1">
    <location>
        <begin position="1"/>
        <end position="26"/>
    </location>
</feature>
<sequence>MSFTTSDHSSSTLQKRTRLAEASGHVPPLPKVTSDLILQVYTHISLRRSGGLAEDYGDNERLIQLGKAAVDAATTNALFNKRPFLKTSDICCKREEVLSDINVDKWVTLYNMRQKLRCHPDVFATLNSPKVIVCSMKTCMGRLIKL</sequence>
<proteinExistence type="predicted"/>
<evidence type="ECO:0000259" key="2">
    <source>
        <dbReference type="PROSITE" id="PS50142"/>
    </source>
</evidence>
<dbReference type="SUPFAM" id="SSF69065">
    <property type="entry name" value="RNase III domain-like"/>
    <property type="match status" value="1"/>
</dbReference>
<dbReference type="PROSITE" id="PS50142">
    <property type="entry name" value="RNASE_3_2"/>
    <property type="match status" value="1"/>
</dbReference>
<dbReference type="EMBL" id="JABCKI010005942">
    <property type="protein sequence ID" value="KAG5636368.1"/>
    <property type="molecule type" value="Genomic_DNA"/>
</dbReference>
<evidence type="ECO:0000256" key="1">
    <source>
        <dbReference type="SAM" id="MobiDB-lite"/>
    </source>
</evidence>
<gene>
    <name evidence="3" type="ORF">H0H81_008286</name>
</gene>
<evidence type="ECO:0000313" key="3">
    <source>
        <dbReference type="EMBL" id="KAG5636368.1"/>
    </source>
</evidence>
<name>A0A9P7FQL2_9AGAR</name>
<dbReference type="Proteomes" id="UP000717328">
    <property type="component" value="Unassembled WGS sequence"/>
</dbReference>
<feature type="domain" description="RNase III" evidence="2">
    <location>
        <begin position="16"/>
        <end position="144"/>
    </location>
</feature>
<dbReference type="Gene3D" id="1.10.1520.10">
    <property type="entry name" value="Ribonuclease III domain"/>
    <property type="match status" value="1"/>
</dbReference>
<protein>
    <recommendedName>
        <fullName evidence="2">RNase III domain-containing protein</fullName>
    </recommendedName>
</protein>
<keyword evidence="4" id="KW-1185">Reference proteome</keyword>
<dbReference type="InterPro" id="IPR000999">
    <property type="entry name" value="RNase_III_dom"/>
</dbReference>
<dbReference type="InterPro" id="IPR036389">
    <property type="entry name" value="RNase_III_sf"/>
</dbReference>
<comment type="caution">
    <text evidence="3">The sequence shown here is derived from an EMBL/GenBank/DDBJ whole genome shotgun (WGS) entry which is preliminary data.</text>
</comment>
<feature type="compositionally biased region" description="Polar residues" evidence="1">
    <location>
        <begin position="1"/>
        <end position="14"/>
    </location>
</feature>
<dbReference type="GO" id="GO:0006396">
    <property type="term" value="P:RNA processing"/>
    <property type="evidence" value="ECO:0007669"/>
    <property type="project" value="InterPro"/>
</dbReference>
<evidence type="ECO:0000313" key="4">
    <source>
        <dbReference type="Proteomes" id="UP000717328"/>
    </source>
</evidence>
<reference evidence="3" key="1">
    <citation type="submission" date="2021-02" db="EMBL/GenBank/DDBJ databases">
        <authorList>
            <person name="Nieuwenhuis M."/>
            <person name="Van De Peppel L.J.J."/>
        </authorList>
    </citation>
    <scope>NUCLEOTIDE SEQUENCE</scope>
    <source>
        <strain evidence="3">D49</strain>
    </source>
</reference>
<accession>A0A9P7FQL2</accession>
<reference evidence="3" key="2">
    <citation type="submission" date="2021-10" db="EMBL/GenBank/DDBJ databases">
        <title>Phylogenomics reveals ancestral predisposition of the termite-cultivated fungus Termitomyces towards a domesticated lifestyle.</title>
        <authorList>
            <person name="Auxier B."/>
            <person name="Grum-Grzhimaylo A."/>
            <person name="Cardenas M.E."/>
            <person name="Lodge J.D."/>
            <person name="Laessoe T."/>
            <person name="Pedersen O."/>
            <person name="Smith M.E."/>
            <person name="Kuyper T.W."/>
            <person name="Franco-Molano E.A."/>
            <person name="Baroni T.J."/>
            <person name="Aanen D.K."/>
        </authorList>
    </citation>
    <scope>NUCLEOTIDE SEQUENCE</scope>
    <source>
        <strain evidence="3">D49</strain>
    </source>
</reference>
<dbReference type="AlphaFoldDB" id="A0A9P7FQL2"/>